<evidence type="ECO:0008006" key="4">
    <source>
        <dbReference type="Google" id="ProtNLM"/>
    </source>
</evidence>
<dbReference type="Proteomes" id="UP000294599">
    <property type="component" value="Unassembled WGS sequence"/>
</dbReference>
<dbReference type="NCBIfam" id="TIGR05002">
    <property type="entry name" value="NxxGxxAF_repeat"/>
    <property type="match status" value="2"/>
</dbReference>
<accession>A0A4R3LAG8</accession>
<sequence length="429" mass="44197">MNRIRVRCTSLAVGLALAASMPALAELPAYKAFQLQARTNLLVNDNGFNLPPGSSFNSITASINNDGWVAFPVQVVTAPGNPADIGAGIWLGRDGAGGIVRRHDPPNDWISDRIGLNEAGKVGYVIHQGGTGYGMWLYDPASGISTQVGLLPLTPSTLSNVSLGDDDVFGYQGMFGGGRGFASTRAQAVPGDSVAHVYDSTVDPTSPYNYLYSPSMNNHRLIAGKVNVGTGSDFTKAEIRLFAPDGSSERVVADVGLDPSSPFSGFDNSLAVNDAGAVAVTARLAAGNVRAVYRFDENGATEIARVGADGIVSIESFAPAINNAGLVAFRATDAVGQAVYVGDGSGLVRAIGKGDVVPTDLGSAQVGQHDASPVFGGAPAINDHGDVVAVAGLHPEGDNQVEWGSGVIVAYAAINDVLFADGFEQPPVQ</sequence>
<gene>
    <name evidence="2" type="ORF">EDC25_11614</name>
</gene>
<evidence type="ECO:0000313" key="3">
    <source>
        <dbReference type="Proteomes" id="UP000294599"/>
    </source>
</evidence>
<dbReference type="EMBL" id="SMAF01000016">
    <property type="protein sequence ID" value="TCS96160.1"/>
    <property type="molecule type" value="Genomic_DNA"/>
</dbReference>
<dbReference type="OrthoDB" id="5946274at2"/>
<comment type="caution">
    <text evidence="2">The sequence shown here is derived from an EMBL/GenBank/DDBJ whole genome shotgun (WGS) entry which is preliminary data.</text>
</comment>
<protein>
    <recommendedName>
        <fullName evidence="4">HAF family extracellular repeat protein</fullName>
    </recommendedName>
</protein>
<reference evidence="2 3" key="1">
    <citation type="submission" date="2019-03" db="EMBL/GenBank/DDBJ databases">
        <title>Genomic Encyclopedia of Type Strains, Phase IV (KMG-IV): sequencing the most valuable type-strain genomes for metagenomic binning, comparative biology and taxonomic classification.</title>
        <authorList>
            <person name="Goeker M."/>
        </authorList>
    </citation>
    <scope>NUCLEOTIDE SEQUENCE [LARGE SCALE GENOMIC DNA]</scope>
    <source>
        <strain evidence="2 3">DSM 21944</strain>
    </source>
</reference>
<evidence type="ECO:0000313" key="2">
    <source>
        <dbReference type="EMBL" id="TCS96160.1"/>
    </source>
</evidence>
<organism evidence="2 3">
    <name type="scientific">Pseudofulvimonas gallinarii</name>
    <dbReference type="NCBI Taxonomy" id="634155"/>
    <lineage>
        <taxon>Bacteria</taxon>
        <taxon>Pseudomonadati</taxon>
        <taxon>Pseudomonadota</taxon>
        <taxon>Gammaproteobacteria</taxon>
        <taxon>Lysobacterales</taxon>
        <taxon>Rhodanobacteraceae</taxon>
        <taxon>Pseudofulvimonas</taxon>
    </lineage>
</organism>
<dbReference type="RefSeq" id="WP_132577488.1">
    <property type="nucleotide sequence ID" value="NZ_JBHLWF010000019.1"/>
</dbReference>
<dbReference type="AlphaFoldDB" id="A0A4R3LAG8"/>
<feature type="signal peptide" evidence="1">
    <location>
        <begin position="1"/>
        <end position="25"/>
    </location>
</feature>
<evidence type="ECO:0000256" key="1">
    <source>
        <dbReference type="SAM" id="SignalP"/>
    </source>
</evidence>
<feature type="chain" id="PRO_5020654803" description="HAF family extracellular repeat protein" evidence="1">
    <location>
        <begin position="26"/>
        <end position="429"/>
    </location>
</feature>
<keyword evidence="3" id="KW-1185">Reference proteome</keyword>
<proteinExistence type="predicted"/>
<keyword evidence="1" id="KW-0732">Signal</keyword>
<name>A0A4R3LAG8_9GAMM</name>